<dbReference type="InterPro" id="IPR050205">
    <property type="entry name" value="CDPK_Ser/Thr_kinases"/>
</dbReference>
<evidence type="ECO:0000313" key="11">
    <source>
        <dbReference type="EnsemblProtists" id="EKX42291"/>
    </source>
</evidence>
<dbReference type="InterPro" id="IPR011992">
    <property type="entry name" value="EF-hand-dom_pair"/>
</dbReference>
<dbReference type="eggNOG" id="KOG0032">
    <property type="taxonomic scope" value="Eukaryota"/>
</dbReference>
<dbReference type="SMART" id="SM00054">
    <property type="entry name" value="EFh"/>
    <property type="match status" value="4"/>
</dbReference>
<evidence type="ECO:0000256" key="4">
    <source>
        <dbReference type="ARBA" id="ARBA00022777"/>
    </source>
</evidence>
<dbReference type="PANTHER" id="PTHR24349">
    <property type="entry name" value="SERINE/THREONINE-PROTEIN KINASE"/>
    <property type="match status" value="1"/>
</dbReference>
<feature type="domain" description="EF-hand" evidence="9">
    <location>
        <begin position="467"/>
        <end position="502"/>
    </location>
</feature>
<keyword evidence="3 7" id="KW-0547">Nucleotide-binding</keyword>
<dbReference type="PaxDb" id="55529-EKX42291"/>
<dbReference type="InterPro" id="IPR011009">
    <property type="entry name" value="Kinase-like_dom_sf"/>
</dbReference>
<feature type="domain" description="EF-hand" evidence="9">
    <location>
        <begin position="389"/>
        <end position="424"/>
    </location>
</feature>
<name>L1J1B9_GUITC</name>
<dbReference type="InterPro" id="IPR000719">
    <property type="entry name" value="Prot_kinase_dom"/>
</dbReference>
<keyword evidence="1" id="KW-0723">Serine/threonine-protein kinase</keyword>
<dbReference type="EMBL" id="JH993017">
    <property type="protein sequence ID" value="EKX42291.1"/>
    <property type="molecule type" value="Genomic_DNA"/>
</dbReference>
<evidence type="ECO:0000256" key="6">
    <source>
        <dbReference type="ARBA" id="ARBA00022840"/>
    </source>
</evidence>
<dbReference type="Proteomes" id="UP000011087">
    <property type="component" value="Unassembled WGS sequence"/>
</dbReference>
<evidence type="ECO:0000256" key="2">
    <source>
        <dbReference type="ARBA" id="ARBA00022679"/>
    </source>
</evidence>
<dbReference type="EnsemblProtists" id="EKX42291">
    <property type="protein sequence ID" value="EKX42291"/>
    <property type="gene ID" value="GUITHDRAFT_88097"/>
</dbReference>
<dbReference type="FunFam" id="3.30.200.20:FF:000315">
    <property type="entry name" value="Calcium-dependent protein kinase 3"/>
    <property type="match status" value="1"/>
</dbReference>
<dbReference type="GO" id="GO:0005524">
    <property type="term" value="F:ATP binding"/>
    <property type="evidence" value="ECO:0007669"/>
    <property type="project" value="UniProtKB-UniRule"/>
</dbReference>
<dbReference type="PROSITE" id="PS50222">
    <property type="entry name" value="EF_HAND_2"/>
    <property type="match status" value="4"/>
</dbReference>
<dbReference type="InterPro" id="IPR017441">
    <property type="entry name" value="Protein_kinase_ATP_BS"/>
</dbReference>
<feature type="domain" description="EF-hand" evidence="9">
    <location>
        <begin position="353"/>
        <end position="388"/>
    </location>
</feature>
<evidence type="ECO:0000256" key="5">
    <source>
        <dbReference type="ARBA" id="ARBA00022837"/>
    </source>
</evidence>
<dbReference type="InterPro" id="IPR018247">
    <property type="entry name" value="EF_Hand_1_Ca_BS"/>
</dbReference>
<dbReference type="CDD" id="cd05117">
    <property type="entry name" value="STKc_CAMK"/>
    <property type="match status" value="1"/>
</dbReference>
<dbReference type="SMART" id="SM00220">
    <property type="entry name" value="S_TKc"/>
    <property type="match status" value="1"/>
</dbReference>
<keyword evidence="12" id="KW-1185">Reference proteome</keyword>
<evidence type="ECO:0000256" key="7">
    <source>
        <dbReference type="PROSITE-ProRule" id="PRU10141"/>
    </source>
</evidence>
<evidence type="ECO:0000256" key="3">
    <source>
        <dbReference type="ARBA" id="ARBA00022741"/>
    </source>
</evidence>
<evidence type="ECO:0000259" key="9">
    <source>
        <dbReference type="PROSITE" id="PS50222"/>
    </source>
</evidence>
<reference evidence="11" key="3">
    <citation type="submission" date="2015-06" db="UniProtKB">
        <authorList>
            <consortium name="EnsemblProtists"/>
        </authorList>
    </citation>
    <scope>IDENTIFICATION</scope>
</reference>
<sequence>MLPIFSFLSSAVKREYDIESKTIGQGKFAKVYKARHKASGNEVAIKVISKDKCKKDEDLKRLQEEIEIMKKVKHPHCIQFLEMFDSNSKLYIVMELVTGGELFDRIIAKEKYSEKDAAHVFIQIVKAVDYLHSIGIVHRDIKPENVLYANMREDSPIKLADFGLGKIIDIHEHDKVKTMTTLCGTPSYLAPEVIMRKGYGMECDIWSTGVILYILLSGMPPFDQTSPPAVLFSHITKARYSFPDAFWSGVSAQAKDLIRNMMHVDPKKRFTPAQVFQHSWMKAYKEDELPTEQLGGDAGNVQERLQELQVASRRLKGAVNTFAALLRMSRPLASFPDEGERKSILESVKSDPIRLEVLKESFDMLDRDHTGFIDLTNLTESLRALGIDRSEKQIKDMMDHFDVLRNGTISFDEYCMMMGPGHYNEHGYSKSMENELRSIFHAFDLQRTGSINGRELREILHRLGTDLSDSELDAMVSSADRNKDGVIDWDEFKHFMLSQVYANG</sequence>
<feature type="domain" description="EF-hand" evidence="9">
    <location>
        <begin position="431"/>
        <end position="466"/>
    </location>
</feature>
<dbReference type="STRING" id="905079.L1J1B9"/>
<dbReference type="GO" id="GO:0004674">
    <property type="term" value="F:protein serine/threonine kinase activity"/>
    <property type="evidence" value="ECO:0007669"/>
    <property type="project" value="UniProtKB-KW"/>
</dbReference>
<dbReference type="Gene3D" id="1.10.510.10">
    <property type="entry name" value="Transferase(Phosphotransferase) domain 1"/>
    <property type="match status" value="1"/>
</dbReference>
<keyword evidence="5" id="KW-0106">Calcium</keyword>
<evidence type="ECO:0000313" key="10">
    <source>
        <dbReference type="EMBL" id="EKX42291.1"/>
    </source>
</evidence>
<organism evidence="10">
    <name type="scientific">Guillardia theta (strain CCMP2712)</name>
    <name type="common">Cryptophyte</name>
    <dbReference type="NCBI Taxonomy" id="905079"/>
    <lineage>
        <taxon>Eukaryota</taxon>
        <taxon>Cryptophyceae</taxon>
        <taxon>Pyrenomonadales</taxon>
        <taxon>Geminigeraceae</taxon>
        <taxon>Guillardia</taxon>
    </lineage>
</organism>
<dbReference type="Pfam" id="PF00069">
    <property type="entry name" value="Pkinase"/>
    <property type="match status" value="1"/>
</dbReference>
<dbReference type="FunFam" id="1.10.510.10:FF:000571">
    <property type="entry name" value="Maternal embryonic leucine zipper kinase"/>
    <property type="match status" value="1"/>
</dbReference>
<dbReference type="GO" id="GO:0005509">
    <property type="term" value="F:calcium ion binding"/>
    <property type="evidence" value="ECO:0007669"/>
    <property type="project" value="InterPro"/>
</dbReference>
<evidence type="ECO:0000256" key="1">
    <source>
        <dbReference type="ARBA" id="ARBA00022527"/>
    </source>
</evidence>
<reference evidence="10 12" key="1">
    <citation type="journal article" date="2012" name="Nature">
        <title>Algal genomes reveal evolutionary mosaicism and the fate of nucleomorphs.</title>
        <authorList>
            <consortium name="DOE Joint Genome Institute"/>
            <person name="Curtis B.A."/>
            <person name="Tanifuji G."/>
            <person name="Burki F."/>
            <person name="Gruber A."/>
            <person name="Irimia M."/>
            <person name="Maruyama S."/>
            <person name="Arias M.C."/>
            <person name="Ball S.G."/>
            <person name="Gile G.H."/>
            <person name="Hirakawa Y."/>
            <person name="Hopkins J.F."/>
            <person name="Kuo A."/>
            <person name="Rensing S.A."/>
            <person name="Schmutz J."/>
            <person name="Symeonidi A."/>
            <person name="Elias M."/>
            <person name="Eveleigh R.J."/>
            <person name="Herman E.K."/>
            <person name="Klute M.J."/>
            <person name="Nakayama T."/>
            <person name="Obornik M."/>
            <person name="Reyes-Prieto A."/>
            <person name="Armbrust E.V."/>
            <person name="Aves S.J."/>
            <person name="Beiko R.G."/>
            <person name="Coutinho P."/>
            <person name="Dacks J.B."/>
            <person name="Durnford D.G."/>
            <person name="Fast N.M."/>
            <person name="Green B.R."/>
            <person name="Grisdale C.J."/>
            <person name="Hempel F."/>
            <person name="Henrissat B."/>
            <person name="Hoppner M.P."/>
            <person name="Ishida K."/>
            <person name="Kim E."/>
            <person name="Koreny L."/>
            <person name="Kroth P.G."/>
            <person name="Liu Y."/>
            <person name="Malik S.B."/>
            <person name="Maier U.G."/>
            <person name="McRose D."/>
            <person name="Mock T."/>
            <person name="Neilson J.A."/>
            <person name="Onodera N.T."/>
            <person name="Poole A.M."/>
            <person name="Pritham E.J."/>
            <person name="Richards T.A."/>
            <person name="Rocap G."/>
            <person name="Roy S.W."/>
            <person name="Sarai C."/>
            <person name="Schaack S."/>
            <person name="Shirato S."/>
            <person name="Slamovits C.H."/>
            <person name="Spencer D.F."/>
            <person name="Suzuki S."/>
            <person name="Worden A.Z."/>
            <person name="Zauner S."/>
            <person name="Barry K."/>
            <person name="Bell C."/>
            <person name="Bharti A.K."/>
            <person name="Crow J.A."/>
            <person name="Grimwood J."/>
            <person name="Kramer R."/>
            <person name="Lindquist E."/>
            <person name="Lucas S."/>
            <person name="Salamov A."/>
            <person name="McFadden G.I."/>
            <person name="Lane C.E."/>
            <person name="Keeling P.J."/>
            <person name="Gray M.W."/>
            <person name="Grigoriev I.V."/>
            <person name="Archibald J.M."/>
        </authorList>
    </citation>
    <scope>NUCLEOTIDE SEQUENCE</scope>
    <source>
        <strain evidence="10 12">CCMP2712</strain>
    </source>
</reference>
<dbReference type="Pfam" id="PF13499">
    <property type="entry name" value="EF-hand_7"/>
    <property type="match status" value="2"/>
</dbReference>
<keyword evidence="2" id="KW-0808">Transferase</keyword>
<feature type="domain" description="Protein kinase" evidence="8">
    <location>
        <begin position="17"/>
        <end position="281"/>
    </location>
</feature>
<dbReference type="AlphaFoldDB" id="L1J1B9"/>
<dbReference type="OMA" id="DPGKKTD"/>
<dbReference type="PROSITE" id="PS00018">
    <property type="entry name" value="EF_HAND_1"/>
    <property type="match status" value="1"/>
</dbReference>
<dbReference type="GeneID" id="17299015"/>
<dbReference type="SUPFAM" id="SSF56112">
    <property type="entry name" value="Protein kinase-like (PK-like)"/>
    <property type="match status" value="1"/>
</dbReference>
<reference evidence="12" key="2">
    <citation type="submission" date="2012-11" db="EMBL/GenBank/DDBJ databases">
        <authorList>
            <person name="Kuo A."/>
            <person name="Curtis B.A."/>
            <person name="Tanifuji G."/>
            <person name="Burki F."/>
            <person name="Gruber A."/>
            <person name="Irimia M."/>
            <person name="Maruyama S."/>
            <person name="Arias M.C."/>
            <person name="Ball S.G."/>
            <person name="Gile G.H."/>
            <person name="Hirakawa Y."/>
            <person name="Hopkins J.F."/>
            <person name="Rensing S.A."/>
            <person name="Schmutz J."/>
            <person name="Symeonidi A."/>
            <person name="Elias M."/>
            <person name="Eveleigh R.J."/>
            <person name="Herman E.K."/>
            <person name="Klute M.J."/>
            <person name="Nakayama T."/>
            <person name="Obornik M."/>
            <person name="Reyes-Prieto A."/>
            <person name="Armbrust E.V."/>
            <person name="Aves S.J."/>
            <person name="Beiko R.G."/>
            <person name="Coutinho P."/>
            <person name="Dacks J.B."/>
            <person name="Durnford D.G."/>
            <person name="Fast N.M."/>
            <person name="Green B.R."/>
            <person name="Grisdale C."/>
            <person name="Hempe F."/>
            <person name="Henrissat B."/>
            <person name="Hoppner M.P."/>
            <person name="Ishida K.-I."/>
            <person name="Kim E."/>
            <person name="Koreny L."/>
            <person name="Kroth P.G."/>
            <person name="Liu Y."/>
            <person name="Malik S.-B."/>
            <person name="Maier U.G."/>
            <person name="McRose D."/>
            <person name="Mock T."/>
            <person name="Neilson J.A."/>
            <person name="Onodera N.T."/>
            <person name="Poole A.M."/>
            <person name="Pritham E.J."/>
            <person name="Richards T.A."/>
            <person name="Rocap G."/>
            <person name="Roy S.W."/>
            <person name="Sarai C."/>
            <person name="Schaack S."/>
            <person name="Shirato S."/>
            <person name="Slamovits C.H."/>
            <person name="Spencer D.F."/>
            <person name="Suzuki S."/>
            <person name="Worden A.Z."/>
            <person name="Zauner S."/>
            <person name="Barry K."/>
            <person name="Bell C."/>
            <person name="Bharti A.K."/>
            <person name="Crow J.A."/>
            <person name="Grimwood J."/>
            <person name="Kramer R."/>
            <person name="Lindquist E."/>
            <person name="Lucas S."/>
            <person name="Salamov A."/>
            <person name="McFadden G.I."/>
            <person name="Lane C.E."/>
            <person name="Keeling P.J."/>
            <person name="Gray M.W."/>
            <person name="Grigoriev I.V."/>
            <person name="Archibald J.M."/>
        </authorList>
    </citation>
    <scope>NUCLEOTIDE SEQUENCE</scope>
    <source>
        <strain evidence="12">CCMP2712</strain>
    </source>
</reference>
<dbReference type="KEGG" id="gtt:GUITHDRAFT_88097"/>
<dbReference type="HOGENOM" id="CLU_000288_37_4_1"/>
<dbReference type="RefSeq" id="XP_005829271.1">
    <property type="nucleotide sequence ID" value="XM_005829214.1"/>
</dbReference>
<dbReference type="Gene3D" id="1.10.238.10">
    <property type="entry name" value="EF-hand"/>
    <property type="match status" value="2"/>
</dbReference>
<dbReference type="FunFam" id="1.10.238.10:FF:000001">
    <property type="entry name" value="Calmodulin 1"/>
    <property type="match status" value="1"/>
</dbReference>
<feature type="binding site" evidence="7">
    <location>
        <position position="46"/>
    </location>
    <ligand>
        <name>ATP</name>
        <dbReference type="ChEBI" id="CHEBI:30616"/>
    </ligand>
</feature>
<dbReference type="InterPro" id="IPR002048">
    <property type="entry name" value="EF_hand_dom"/>
</dbReference>
<dbReference type="PROSITE" id="PS50011">
    <property type="entry name" value="PROTEIN_KINASE_DOM"/>
    <property type="match status" value="1"/>
</dbReference>
<proteinExistence type="predicted"/>
<evidence type="ECO:0000313" key="12">
    <source>
        <dbReference type="Proteomes" id="UP000011087"/>
    </source>
</evidence>
<keyword evidence="6 7" id="KW-0067">ATP-binding</keyword>
<protein>
    <submittedName>
        <fullName evidence="10">CHK2 DNA damage checkpoint kinase</fullName>
    </submittedName>
</protein>
<accession>L1J1B9</accession>
<dbReference type="SUPFAM" id="SSF47473">
    <property type="entry name" value="EF-hand"/>
    <property type="match status" value="1"/>
</dbReference>
<evidence type="ECO:0000259" key="8">
    <source>
        <dbReference type="PROSITE" id="PS50011"/>
    </source>
</evidence>
<keyword evidence="4 10" id="KW-0418">Kinase</keyword>
<dbReference type="PROSITE" id="PS00108">
    <property type="entry name" value="PROTEIN_KINASE_ST"/>
    <property type="match status" value="1"/>
</dbReference>
<dbReference type="OrthoDB" id="40902at2759"/>
<gene>
    <name evidence="10" type="primary">CHK2</name>
    <name evidence="10" type="ORF">GUITHDRAFT_88097</name>
</gene>
<dbReference type="InterPro" id="IPR008271">
    <property type="entry name" value="Ser/Thr_kinase_AS"/>
</dbReference>
<dbReference type="PROSITE" id="PS00107">
    <property type="entry name" value="PROTEIN_KINASE_ATP"/>
    <property type="match status" value="1"/>
</dbReference>